<dbReference type="InterPro" id="IPR005119">
    <property type="entry name" value="LysR_subst-bd"/>
</dbReference>
<reference evidence="6 7" key="1">
    <citation type="submission" date="2023-01" db="EMBL/GenBank/DDBJ databases">
        <title>Novel species of the genus Vogesella isolated from rivers.</title>
        <authorList>
            <person name="Lu H."/>
        </authorList>
    </citation>
    <scope>NUCLEOTIDE SEQUENCE [LARGE SCALE GENOMIC DNA]</scope>
    <source>
        <strain evidence="6 7">DC21W</strain>
    </source>
</reference>
<evidence type="ECO:0000313" key="6">
    <source>
        <dbReference type="EMBL" id="MDC7718472.1"/>
    </source>
</evidence>
<evidence type="ECO:0000256" key="4">
    <source>
        <dbReference type="ARBA" id="ARBA00023163"/>
    </source>
</evidence>
<keyword evidence="7" id="KW-1185">Reference proteome</keyword>
<keyword evidence="3" id="KW-0238">DNA-binding</keyword>
<evidence type="ECO:0000256" key="3">
    <source>
        <dbReference type="ARBA" id="ARBA00023125"/>
    </source>
</evidence>
<evidence type="ECO:0000259" key="5">
    <source>
        <dbReference type="PROSITE" id="PS50931"/>
    </source>
</evidence>
<evidence type="ECO:0000313" key="7">
    <source>
        <dbReference type="Proteomes" id="UP001219956"/>
    </source>
</evidence>
<evidence type="ECO:0000256" key="1">
    <source>
        <dbReference type="ARBA" id="ARBA00009437"/>
    </source>
</evidence>
<dbReference type="InterPro" id="IPR000847">
    <property type="entry name" value="LysR_HTH_N"/>
</dbReference>
<dbReference type="InterPro" id="IPR036388">
    <property type="entry name" value="WH-like_DNA-bd_sf"/>
</dbReference>
<comment type="similarity">
    <text evidence="1">Belongs to the LysR transcriptional regulatory family.</text>
</comment>
<sequence length="289" mass="30940">MSVSNEALATLVMVAEQGSFSAAARALGKRQSTVSECVANLEIDLGISLFERSGRQPQLTAAGEQLLPLARRALAAQDQLCLQARALAAGTEPRLSLVLSDTFHTGSLEAALQAFATQFPHTELECLVGEQDDVLALVRQGRAQLGLLCGLAIPDGLLASQPLPQPASTSLYVAPQHALASQPPQDEAQLQAYRQLRLNTYGDTAPAGGAGQCWYAPSYLLLLEMTQLGFGWAELPDWLVARYAPELLPLALPGWPQQRSLHAVWRRAQPPGPAAAWMLQHFLQPPAAG</sequence>
<dbReference type="Proteomes" id="UP001219956">
    <property type="component" value="Unassembled WGS sequence"/>
</dbReference>
<dbReference type="InterPro" id="IPR036390">
    <property type="entry name" value="WH_DNA-bd_sf"/>
</dbReference>
<gene>
    <name evidence="6" type="ORF">PQU95_14760</name>
</gene>
<dbReference type="CDD" id="cd05466">
    <property type="entry name" value="PBP2_LTTR_substrate"/>
    <property type="match status" value="1"/>
</dbReference>
<dbReference type="SUPFAM" id="SSF46785">
    <property type="entry name" value="Winged helix' DNA-binding domain"/>
    <property type="match status" value="1"/>
</dbReference>
<dbReference type="Gene3D" id="1.10.10.10">
    <property type="entry name" value="Winged helix-like DNA-binding domain superfamily/Winged helix DNA-binding domain"/>
    <property type="match status" value="1"/>
</dbReference>
<accession>A0ABT5J1E6</accession>
<dbReference type="Pfam" id="PF00126">
    <property type="entry name" value="HTH_1"/>
    <property type="match status" value="1"/>
</dbReference>
<dbReference type="EMBL" id="JAQQLF010000020">
    <property type="protein sequence ID" value="MDC7718472.1"/>
    <property type="molecule type" value="Genomic_DNA"/>
</dbReference>
<dbReference type="RefSeq" id="WP_272752713.1">
    <property type="nucleotide sequence ID" value="NZ_JAQQLF010000020.1"/>
</dbReference>
<proteinExistence type="inferred from homology"/>
<name>A0ABT5J1E6_9NEIS</name>
<dbReference type="PANTHER" id="PTHR30126">
    <property type="entry name" value="HTH-TYPE TRANSCRIPTIONAL REGULATOR"/>
    <property type="match status" value="1"/>
</dbReference>
<feature type="domain" description="HTH lysR-type" evidence="5">
    <location>
        <begin position="3"/>
        <end position="60"/>
    </location>
</feature>
<dbReference type="SUPFAM" id="SSF53850">
    <property type="entry name" value="Periplasmic binding protein-like II"/>
    <property type="match status" value="1"/>
</dbReference>
<comment type="caution">
    <text evidence="6">The sequence shown here is derived from an EMBL/GenBank/DDBJ whole genome shotgun (WGS) entry which is preliminary data.</text>
</comment>
<keyword evidence="2" id="KW-0805">Transcription regulation</keyword>
<dbReference type="PROSITE" id="PS50931">
    <property type="entry name" value="HTH_LYSR"/>
    <property type="match status" value="1"/>
</dbReference>
<evidence type="ECO:0000256" key="2">
    <source>
        <dbReference type="ARBA" id="ARBA00023015"/>
    </source>
</evidence>
<dbReference type="PANTHER" id="PTHR30126:SF91">
    <property type="entry name" value="LYSR FAMILY TRANSCRIPTIONAL REGULATOR"/>
    <property type="match status" value="1"/>
</dbReference>
<protein>
    <submittedName>
        <fullName evidence="6">LysR family transcriptional regulator</fullName>
    </submittedName>
</protein>
<organism evidence="6 7">
    <name type="scientific">Vogesella aquatica</name>
    <dbReference type="NCBI Taxonomy" id="2984206"/>
    <lineage>
        <taxon>Bacteria</taxon>
        <taxon>Pseudomonadati</taxon>
        <taxon>Pseudomonadota</taxon>
        <taxon>Betaproteobacteria</taxon>
        <taxon>Neisseriales</taxon>
        <taxon>Chromobacteriaceae</taxon>
        <taxon>Vogesella</taxon>
    </lineage>
</organism>
<dbReference type="PRINTS" id="PR00039">
    <property type="entry name" value="HTHLYSR"/>
</dbReference>
<keyword evidence="4" id="KW-0804">Transcription</keyword>
<dbReference type="Gene3D" id="3.40.190.290">
    <property type="match status" value="1"/>
</dbReference>
<dbReference type="Pfam" id="PF03466">
    <property type="entry name" value="LysR_substrate"/>
    <property type="match status" value="1"/>
</dbReference>